<name>A0AAD6XC99_9AGAR</name>
<reference evidence="1" key="1">
    <citation type="submission" date="2023-03" db="EMBL/GenBank/DDBJ databases">
        <title>Massive genome expansion in bonnet fungi (Mycena s.s.) driven by repeated elements and novel gene families across ecological guilds.</title>
        <authorList>
            <consortium name="Lawrence Berkeley National Laboratory"/>
            <person name="Harder C.B."/>
            <person name="Miyauchi S."/>
            <person name="Viragh M."/>
            <person name="Kuo A."/>
            <person name="Thoen E."/>
            <person name="Andreopoulos B."/>
            <person name="Lu D."/>
            <person name="Skrede I."/>
            <person name="Drula E."/>
            <person name="Henrissat B."/>
            <person name="Morin E."/>
            <person name="Kohler A."/>
            <person name="Barry K."/>
            <person name="LaButti K."/>
            <person name="Morin E."/>
            <person name="Salamov A."/>
            <person name="Lipzen A."/>
            <person name="Mereny Z."/>
            <person name="Hegedus B."/>
            <person name="Baldrian P."/>
            <person name="Stursova M."/>
            <person name="Weitz H."/>
            <person name="Taylor A."/>
            <person name="Grigoriev I.V."/>
            <person name="Nagy L.G."/>
            <person name="Martin F."/>
            <person name="Kauserud H."/>
        </authorList>
    </citation>
    <scope>NUCLEOTIDE SEQUENCE</scope>
    <source>
        <strain evidence="1">CBHHK200</strain>
    </source>
</reference>
<dbReference type="AlphaFoldDB" id="A0AAD6XC99"/>
<keyword evidence="2" id="KW-1185">Reference proteome</keyword>
<comment type="caution">
    <text evidence="1">The sequence shown here is derived from an EMBL/GenBank/DDBJ whole genome shotgun (WGS) entry which is preliminary data.</text>
</comment>
<proteinExistence type="predicted"/>
<gene>
    <name evidence="1" type="ORF">C8F04DRAFT_1174434</name>
</gene>
<organism evidence="1 2">
    <name type="scientific">Mycena alexandri</name>
    <dbReference type="NCBI Taxonomy" id="1745969"/>
    <lineage>
        <taxon>Eukaryota</taxon>
        <taxon>Fungi</taxon>
        <taxon>Dikarya</taxon>
        <taxon>Basidiomycota</taxon>
        <taxon>Agaricomycotina</taxon>
        <taxon>Agaricomycetes</taxon>
        <taxon>Agaricomycetidae</taxon>
        <taxon>Agaricales</taxon>
        <taxon>Marasmiineae</taxon>
        <taxon>Mycenaceae</taxon>
        <taxon>Mycena</taxon>
    </lineage>
</organism>
<accession>A0AAD6XC99</accession>
<sequence>MPIGLLRRGSLERPVEEEELSGAMSKELCDSELVWRGKVVVGRRTSAEITLLSEVLKASNSGLNIDREVKCSKPEAACVVGGESGQLECLGSKVFSLRLEESNVRLGGISDSEAGGFRKKKMSSIYFASGDARWFFASWITDGSTKAKPIAIFLVDELGGSMTVSDEMIGTPNTWLLTHATRRDATRSSCNPNSRGKKYARYRETGVGEIKVKAATPVQPHWIHRSGVIQSWTGRIYIATGRKLGRWRLNDF</sequence>
<dbReference type="EMBL" id="JARJCM010000006">
    <property type="protein sequence ID" value="KAJ7044647.1"/>
    <property type="molecule type" value="Genomic_DNA"/>
</dbReference>
<dbReference type="Proteomes" id="UP001218188">
    <property type="component" value="Unassembled WGS sequence"/>
</dbReference>
<protein>
    <submittedName>
        <fullName evidence="1">Uncharacterized protein</fullName>
    </submittedName>
</protein>
<evidence type="ECO:0000313" key="2">
    <source>
        <dbReference type="Proteomes" id="UP001218188"/>
    </source>
</evidence>
<evidence type="ECO:0000313" key="1">
    <source>
        <dbReference type="EMBL" id="KAJ7044647.1"/>
    </source>
</evidence>